<dbReference type="EMBL" id="QGKX02001290">
    <property type="protein sequence ID" value="KAF3536144.1"/>
    <property type="molecule type" value="Genomic_DNA"/>
</dbReference>
<name>A0A8S9QD96_BRACR</name>
<proteinExistence type="predicted"/>
<dbReference type="AlphaFoldDB" id="A0A8S9QD96"/>
<evidence type="ECO:0000313" key="3">
    <source>
        <dbReference type="Proteomes" id="UP000712600"/>
    </source>
</evidence>
<sequence length="328" mass="38487">MHTEEYDEDYEEERAIEQRANLDEEDILLHHSSWKKKSPSIDRYGSTSIDTQPHQLNHLRASTDIAYFPSINTNVDATQDGDYSIGNWADDHYHESYAVEITYHDQGADELHEGFTYEELLNMQRRDETYQNRAEHIHRSTSILQHRSTLIIPHRSTSVQNQKPLCLCKRNRQTHNAREDIADILQTSNGADNLFMHQRNIPEHQQKFTKEFYDTAGGIDKSFKPRSRHPTQQSVDADVPTSVDRRPEFGRRAFDLFGTRRFDWEEKNEYGIYRDDQGYTRDLDVHVIRVHSKDIRRLLEGASRDEPNYICLPEHASSFTQTKLVPEI</sequence>
<evidence type="ECO:0000256" key="1">
    <source>
        <dbReference type="SAM" id="MobiDB-lite"/>
    </source>
</evidence>
<comment type="caution">
    <text evidence="2">The sequence shown here is derived from an EMBL/GenBank/DDBJ whole genome shotgun (WGS) entry which is preliminary data.</text>
</comment>
<accession>A0A8S9QD96</accession>
<gene>
    <name evidence="2" type="ORF">F2Q69_00022664</name>
</gene>
<organism evidence="2 3">
    <name type="scientific">Brassica cretica</name>
    <name type="common">Mustard</name>
    <dbReference type="NCBI Taxonomy" id="69181"/>
    <lineage>
        <taxon>Eukaryota</taxon>
        <taxon>Viridiplantae</taxon>
        <taxon>Streptophyta</taxon>
        <taxon>Embryophyta</taxon>
        <taxon>Tracheophyta</taxon>
        <taxon>Spermatophyta</taxon>
        <taxon>Magnoliopsida</taxon>
        <taxon>eudicotyledons</taxon>
        <taxon>Gunneridae</taxon>
        <taxon>Pentapetalae</taxon>
        <taxon>rosids</taxon>
        <taxon>malvids</taxon>
        <taxon>Brassicales</taxon>
        <taxon>Brassicaceae</taxon>
        <taxon>Brassiceae</taxon>
        <taxon>Brassica</taxon>
    </lineage>
</organism>
<dbReference type="Proteomes" id="UP000712600">
    <property type="component" value="Unassembled WGS sequence"/>
</dbReference>
<protein>
    <submittedName>
        <fullName evidence="2">Uncharacterized protein</fullName>
    </submittedName>
</protein>
<feature type="region of interest" description="Disordered" evidence="1">
    <location>
        <begin position="219"/>
        <end position="243"/>
    </location>
</feature>
<evidence type="ECO:0000313" key="2">
    <source>
        <dbReference type="EMBL" id="KAF3536144.1"/>
    </source>
</evidence>
<reference evidence="2" key="1">
    <citation type="submission" date="2019-12" db="EMBL/GenBank/DDBJ databases">
        <title>Genome sequencing and annotation of Brassica cretica.</title>
        <authorList>
            <person name="Studholme D.J."/>
            <person name="Sarris P."/>
        </authorList>
    </citation>
    <scope>NUCLEOTIDE SEQUENCE</scope>
    <source>
        <strain evidence="2">PFS-109/04</strain>
        <tissue evidence="2">Leaf</tissue>
    </source>
</reference>